<feature type="domain" description="Methyltransferase" evidence="1">
    <location>
        <begin position="90"/>
        <end position="184"/>
    </location>
</feature>
<dbReference type="AlphaFoldDB" id="A0A5S3N5W8"/>
<dbReference type="Proteomes" id="UP000307140">
    <property type="component" value="Unassembled WGS sequence"/>
</dbReference>
<gene>
    <name evidence="2" type="ORF">FDT66_07375</name>
</gene>
<organism evidence="2 3">
    <name type="scientific">Polaribacter aestuariivivens</name>
    <dbReference type="NCBI Taxonomy" id="2304626"/>
    <lineage>
        <taxon>Bacteria</taxon>
        <taxon>Pseudomonadati</taxon>
        <taxon>Bacteroidota</taxon>
        <taxon>Flavobacteriia</taxon>
        <taxon>Flavobacteriales</taxon>
        <taxon>Flavobacteriaceae</taxon>
    </lineage>
</organism>
<sequence length="270" mass="31608">MKKIILKKIIAKVNLLPLIEQINFYREKLKNRKSNNLFKKNNPSVKLPPDFYLYETFTLNYSKFYTNGVPTAKWLIELISEFKKIENVSILDWGCGTGRIIRHLPSLLDKTNSFYGTDYNKKYVKWCSENLDGIDFKLNGLEPPLNFKESALDIIYGISIFTHLSEELHFSWMKELTRTLKNDGILFLTTHGEVHKFKLLPQEQKLYDAGKLVVHDFKKEGNRLFASYQSPLFFKELCKKNNLKILKHISGKVTNNKPQQDVWILKAIKN</sequence>
<reference evidence="2 3" key="1">
    <citation type="submission" date="2019-05" db="EMBL/GenBank/DDBJ databases">
        <title>Polaribacter aestuariivivens sp. nov., isolated from a tidal flat.</title>
        <authorList>
            <person name="Yoon J.-H."/>
        </authorList>
    </citation>
    <scope>NUCLEOTIDE SEQUENCE [LARGE SCALE GENOMIC DNA]</scope>
    <source>
        <strain evidence="2 3">DBTF-3</strain>
    </source>
</reference>
<dbReference type="GO" id="GO:0032259">
    <property type="term" value="P:methylation"/>
    <property type="evidence" value="ECO:0007669"/>
    <property type="project" value="UniProtKB-KW"/>
</dbReference>
<dbReference type="CDD" id="cd02440">
    <property type="entry name" value="AdoMet_MTases"/>
    <property type="match status" value="1"/>
</dbReference>
<keyword evidence="3" id="KW-1185">Reference proteome</keyword>
<dbReference type="GO" id="GO:0008168">
    <property type="term" value="F:methyltransferase activity"/>
    <property type="evidence" value="ECO:0007669"/>
    <property type="project" value="UniProtKB-KW"/>
</dbReference>
<keyword evidence="2" id="KW-0489">Methyltransferase</keyword>
<accession>A0A5S3N5W8</accession>
<protein>
    <submittedName>
        <fullName evidence="2">Class I SAM-dependent methyltransferase</fullName>
    </submittedName>
</protein>
<dbReference type="Pfam" id="PF13649">
    <property type="entry name" value="Methyltransf_25"/>
    <property type="match status" value="1"/>
</dbReference>
<name>A0A5S3N5W8_9FLAO</name>
<dbReference type="SUPFAM" id="SSF53335">
    <property type="entry name" value="S-adenosyl-L-methionine-dependent methyltransferases"/>
    <property type="match status" value="1"/>
</dbReference>
<dbReference type="InterPro" id="IPR041698">
    <property type="entry name" value="Methyltransf_25"/>
</dbReference>
<keyword evidence="2" id="KW-0808">Transferase</keyword>
<evidence type="ECO:0000313" key="2">
    <source>
        <dbReference type="EMBL" id="TMM30577.1"/>
    </source>
</evidence>
<dbReference type="Gene3D" id="3.40.50.150">
    <property type="entry name" value="Vaccinia Virus protein VP39"/>
    <property type="match status" value="1"/>
</dbReference>
<dbReference type="InterPro" id="IPR029063">
    <property type="entry name" value="SAM-dependent_MTases_sf"/>
</dbReference>
<proteinExistence type="predicted"/>
<evidence type="ECO:0000313" key="3">
    <source>
        <dbReference type="Proteomes" id="UP000307140"/>
    </source>
</evidence>
<dbReference type="RefSeq" id="WP_138535527.1">
    <property type="nucleotide sequence ID" value="NZ_VANR01000003.1"/>
</dbReference>
<dbReference type="OrthoDB" id="3896938at2"/>
<dbReference type="EMBL" id="VANR01000003">
    <property type="protein sequence ID" value="TMM30577.1"/>
    <property type="molecule type" value="Genomic_DNA"/>
</dbReference>
<evidence type="ECO:0000259" key="1">
    <source>
        <dbReference type="Pfam" id="PF13649"/>
    </source>
</evidence>
<comment type="caution">
    <text evidence="2">The sequence shown here is derived from an EMBL/GenBank/DDBJ whole genome shotgun (WGS) entry which is preliminary data.</text>
</comment>